<dbReference type="EC" id="2.3.1.8" evidence="4"/>
<dbReference type="GO" id="GO:0008959">
    <property type="term" value="F:phosphate acetyltransferase activity"/>
    <property type="evidence" value="ECO:0007669"/>
    <property type="project" value="UniProtKB-EC"/>
</dbReference>
<dbReference type="PANTHER" id="PTHR43356:SF2">
    <property type="entry name" value="PHOSPHATE ACETYLTRANSFERASE"/>
    <property type="match status" value="1"/>
</dbReference>
<organism evidence="4">
    <name type="scientific">bioreactor metagenome</name>
    <dbReference type="NCBI Taxonomy" id="1076179"/>
    <lineage>
        <taxon>unclassified sequences</taxon>
        <taxon>metagenomes</taxon>
        <taxon>ecological metagenomes</taxon>
    </lineage>
</organism>
<dbReference type="PANTHER" id="PTHR43356">
    <property type="entry name" value="PHOSPHATE ACETYLTRANSFERASE"/>
    <property type="match status" value="1"/>
</dbReference>
<dbReference type="SUPFAM" id="SSF53659">
    <property type="entry name" value="Isocitrate/Isopropylmalate dehydrogenase-like"/>
    <property type="match status" value="1"/>
</dbReference>
<dbReference type="AlphaFoldDB" id="A0A645H595"/>
<name>A0A645H595_9ZZZZ</name>
<gene>
    <name evidence="4" type="primary">pta_60</name>
    <name evidence="4" type="ORF">SDC9_181680</name>
</gene>
<evidence type="ECO:0000256" key="2">
    <source>
        <dbReference type="ARBA" id="ARBA00023315"/>
    </source>
</evidence>
<feature type="domain" description="Phosphate acetyl/butaryl transferase" evidence="3">
    <location>
        <begin position="11"/>
        <end position="194"/>
    </location>
</feature>
<keyword evidence="2 4" id="KW-0012">Acyltransferase</keyword>
<evidence type="ECO:0000313" key="4">
    <source>
        <dbReference type="EMBL" id="MPN34187.1"/>
    </source>
</evidence>
<protein>
    <submittedName>
        <fullName evidence="4">Phosphate acetyltransferase</fullName>
        <ecNumber evidence="4">2.3.1.8</ecNumber>
    </submittedName>
</protein>
<dbReference type="Pfam" id="PF01515">
    <property type="entry name" value="PTA_PTB"/>
    <property type="match status" value="1"/>
</dbReference>
<dbReference type="InterPro" id="IPR002505">
    <property type="entry name" value="PTA_PTB"/>
</dbReference>
<proteinExistence type="predicted"/>
<evidence type="ECO:0000256" key="1">
    <source>
        <dbReference type="ARBA" id="ARBA00022679"/>
    </source>
</evidence>
<dbReference type="Gene3D" id="3.40.718.10">
    <property type="entry name" value="Isopropylmalate Dehydrogenase"/>
    <property type="match status" value="1"/>
</dbReference>
<dbReference type="EMBL" id="VSSQ01087099">
    <property type="protein sequence ID" value="MPN34187.1"/>
    <property type="molecule type" value="Genomic_DNA"/>
</dbReference>
<dbReference type="InterPro" id="IPR050500">
    <property type="entry name" value="Phos_Acetyltrans/Butyryltrans"/>
</dbReference>
<comment type="caution">
    <text evidence="4">The sequence shown here is derived from an EMBL/GenBank/DDBJ whole genome shotgun (WGS) entry which is preliminary data.</text>
</comment>
<accession>A0A645H595</accession>
<evidence type="ECO:0000259" key="3">
    <source>
        <dbReference type="Pfam" id="PF01515"/>
    </source>
</evidence>
<sequence length="202" mass="21207">MATKIYMKAIVNSEHGMKREKVLAAVTILKLPIMDHFLVITDTGMIIKPTLDEKAAIIRFGAEMARCLGAVRPKVALLCAVELVNPAMPDTLDAAILSKMGDRGQLGDVEVDGPLALDNIISMESAKHKGIVSHVAGQADVMVFPTIEVGNAISKAYTYMGVATGSILSGGTAPIIAPSRADSTDTKYNGILTAIIACNGGK</sequence>
<keyword evidence="1 4" id="KW-0808">Transferase</keyword>
<reference evidence="4" key="1">
    <citation type="submission" date="2019-08" db="EMBL/GenBank/DDBJ databases">
        <authorList>
            <person name="Kucharzyk K."/>
            <person name="Murdoch R.W."/>
            <person name="Higgins S."/>
            <person name="Loffler F."/>
        </authorList>
    </citation>
    <scope>NUCLEOTIDE SEQUENCE</scope>
</reference>